<dbReference type="InterPro" id="IPR052043">
    <property type="entry name" value="PolySaccharide_Degr_Enz"/>
</dbReference>
<sequence>MKYTTADIDRYIDLYLNSFEKVLYEEDSQFMEGMKTRSLAGDDIRRYQFWEWTQGVGLYGVWKLYKETRDARYMDILTSYYERQLVIGLPSKNVNTVTPLLAMSFVAEETGNERYMDVCREWARWIYEDFPRTKEGGLQHITSDTLNEGELWDDTLFMTVLFLANMGRILGEKKYLDEAEYQFLLHIKYLTDRKTGLWYHGWSFKEKSHFAAAFWGRGNCWITAAIPEFLNLFNCSRSVKKFLEETWKRQAEALIEYQEPNGMWHTLIDDKTSYVEASATCGFAYGILKGAGLGLAKEDWIRQALAALEPIMGYTDELGVVNQVSYGTPMGRESKDFYKKIELKPMPYGQALAMLFFMECRKYAKDI</sequence>
<dbReference type="InterPro" id="IPR012341">
    <property type="entry name" value="6hp_glycosidase-like_sf"/>
</dbReference>
<dbReference type="SUPFAM" id="SSF48208">
    <property type="entry name" value="Six-hairpin glycosidases"/>
    <property type="match status" value="1"/>
</dbReference>
<proteinExistence type="predicted"/>
<dbReference type="Pfam" id="PF07470">
    <property type="entry name" value="Glyco_hydro_88"/>
    <property type="match status" value="1"/>
</dbReference>
<reference evidence="2 3" key="1">
    <citation type="submission" date="2024-04" db="EMBL/GenBank/DDBJ databases">
        <title>Defined microbial consortia suppress multidrug-resistant proinflammatory Enterobacteriaceae via ecological control.</title>
        <authorList>
            <person name="Furuichi M."/>
            <person name="Kawaguchi T."/>
            <person name="Pust M."/>
            <person name="Yasuma K."/>
            <person name="Plichta D."/>
            <person name="Hasegawa N."/>
            <person name="Ohya T."/>
            <person name="Bhattarai S."/>
            <person name="Sasajima S."/>
            <person name="Aoto Y."/>
            <person name="Tuganbaev T."/>
            <person name="Yaginuma M."/>
            <person name="Ueda M."/>
            <person name="Okahashi N."/>
            <person name="Amafuji K."/>
            <person name="Kiridooshi Y."/>
            <person name="Sugita K."/>
            <person name="Strazar M."/>
            <person name="Skelly A."/>
            <person name="Suda W."/>
            <person name="Hattori M."/>
            <person name="Nakamoto N."/>
            <person name="Caballero S."/>
            <person name="Norman J."/>
            <person name="Olle B."/>
            <person name="Tanoue T."/>
            <person name="Arita M."/>
            <person name="Bucci V."/>
            <person name="Atarashi K."/>
            <person name="Xavier R."/>
            <person name="Honda K."/>
        </authorList>
    </citation>
    <scope>NUCLEOTIDE SEQUENCE [LARGE SCALE GENOMIC DNA]</scope>
    <source>
        <strain evidence="3">f13</strain>
    </source>
</reference>
<accession>A0ABQ0AWB3</accession>
<organism evidence="2 3">
    <name type="scientific">Enterocloster alcoholdehydrogenati</name>
    <dbReference type="NCBI Taxonomy" id="2547410"/>
    <lineage>
        <taxon>Bacteria</taxon>
        <taxon>Bacillati</taxon>
        <taxon>Bacillota</taxon>
        <taxon>Clostridia</taxon>
        <taxon>Lachnospirales</taxon>
        <taxon>Lachnospiraceae</taxon>
        <taxon>Enterocloster</taxon>
    </lineage>
</organism>
<keyword evidence="3" id="KW-1185">Reference proteome</keyword>
<name>A0ABQ0AWB3_9FIRM</name>
<protein>
    <submittedName>
        <fullName evidence="2">Glycoside hydrolase family 88 protein</fullName>
    </submittedName>
</protein>
<gene>
    <name evidence="2" type="ORF">F130042H8_13830</name>
</gene>
<dbReference type="EMBL" id="BAABXL010000001">
    <property type="protein sequence ID" value="GAA6268323.1"/>
    <property type="molecule type" value="Genomic_DNA"/>
</dbReference>
<dbReference type="PANTHER" id="PTHR33886:SF8">
    <property type="entry name" value="UNSATURATED RHAMNOGALACTURONAN HYDROLASE (EUROFUNG)"/>
    <property type="match status" value="1"/>
</dbReference>
<evidence type="ECO:0000313" key="3">
    <source>
        <dbReference type="Proteomes" id="UP001600894"/>
    </source>
</evidence>
<comment type="caution">
    <text evidence="2">The sequence shown here is derived from an EMBL/GenBank/DDBJ whole genome shotgun (WGS) entry which is preliminary data.</text>
</comment>
<dbReference type="InterPro" id="IPR008928">
    <property type="entry name" value="6-hairpin_glycosidase_sf"/>
</dbReference>
<dbReference type="PANTHER" id="PTHR33886">
    <property type="entry name" value="UNSATURATED RHAMNOGALACTURONAN HYDROLASE (EUROFUNG)"/>
    <property type="match status" value="1"/>
</dbReference>
<keyword evidence="1 2" id="KW-0378">Hydrolase</keyword>
<dbReference type="Proteomes" id="UP001600894">
    <property type="component" value="Unassembled WGS sequence"/>
</dbReference>
<dbReference type="InterPro" id="IPR010905">
    <property type="entry name" value="Glyco_hydro_88"/>
</dbReference>
<evidence type="ECO:0000313" key="2">
    <source>
        <dbReference type="EMBL" id="GAA6268323.1"/>
    </source>
</evidence>
<dbReference type="GO" id="GO:0016787">
    <property type="term" value="F:hydrolase activity"/>
    <property type="evidence" value="ECO:0007669"/>
    <property type="project" value="UniProtKB-KW"/>
</dbReference>
<evidence type="ECO:0000256" key="1">
    <source>
        <dbReference type="ARBA" id="ARBA00022801"/>
    </source>
</evidence>
<dbReference type="RefSeq" id="WP_390469493.1">
    <property type="nucleotide sequence ID" value="NZ_BAABXL010000001.1"/>
</dbReference>
<dbReference type="Gene3D" id="1.50.10.10">
    <property type="match status" value="1"/>
</dbReference>